<evidence type="ECO:0000256" key="4">
    <source>
        <dbReference type="ARBA" id="ARBA00023136"/>
    </source>
</evidence>
<keyword evidence="4 6" id="KW-0472">Membrane</keyword>
<dbReference type="GO" id="GO:0005886">
    <property type="term" value="C:plasma membrane"/>
    <property type="evidence" value="ECO:0007669"/>
    <property type="project" value="TreeGrafter"/>
</dbReference>
<gene>
    <name evidence="7" type="ORF">Z518_10557</name>
</gene>
<keyword evidence="3 6" id="KW-1133">Transmembrane helix</keyword>
<organism evidence="7 8">
    <name type="scientific">Rhinocladiella mackenziei CBS 650.93</name>
    <dbReference type="NCBI Taxonomy" id="1442369"/>
    <lineage>
        <taxon>Eukaryota</taxon>
        <taxon>Fungi</taxon>
        <taxon>Dikarya</taxon>
        <taxon>Ascomycota</taxon>
        <taxon>Pezizomycotina</taxon>
        <taxon>Eurotiomycetes</taxon>
        <taxon>Chaetothyriomycetidae</taxon>
        <taxon>Chaetothyriales</taxon>
        <taxon>Herpotrichiellaceae</taxon>
        <taxon>Rhinocladiella</taxon>
    </lineage>
</organism>
<feature type="transmembrane region" description="Helical" evidence="6">
    <location>
        <begin position="308"/>
        <end position="327"/>
    </location>
</feature>
<feature type="compositionally biased region" description="Basic and acidic residues" evidence="5">
    <location>
        <begin position="22"/>
        <end position="35"/>
    </location>
</feature>
<dbReference type="Pfam" id="PF07690">
    <property type="entry name" value="MFS_1"/>
    <property type="match status" value="1"/>
</dbReference>
<accession>A0A0D2GQ12</accession>
<feature type="region of interest" description="Disordered" evidence="5">
    <location>
        <begin position="1"/>
        <end position="35"/>
    </location>
</feature>
<dbReference type="AlphaFoldDB" id="A0A0D2GQ12"/>
<evidence type="ECO:0000313" key="8">
    <source>
        <dbReference type="Proteomes" id="UP000053617"/>
    </source>
</evidence>
<dbReference type="PANTHER" id="PTHR23501:SF87">
    <property type="entry name" value="SIDEROPHORE IRON TRANSPORTER 2"/>
    <property type="match status" value="1"/>
</dbReference>
<evidence type="ECO:0000313" key="7">
    <source>
        <dbReference type="EMBL" id="KIX00418.1"/>
    </source>
</evidence>
<feature type="transmembrane region" description="Helical" evidence="6">
    <location>
        <begin position="51"/>
        <end position="73"/>
    </location>
</feature>
<dbReference type="OrthoDB" id="2241241at2759"/>
<comment type="subcellular location">
    <subcellularLocation>
        <location evidence="1">Membrane</location>
        <topology evidence="1">Multi-pass membrane protein</topology>
    </subcellularLocation>
</comment>
<dbReference type="InterPro" id="IPR011701">
    <property type="entry name" value="MFS"/>
</dbReference>
<reference evidence="7 8" key="1">
    <citation type="submission" date="2015-01" db="EMBL/GenBank/DDBJ databases">
        <title>The Genome Sequence of Rhinocladiella mackenzie CBS 650.93.</title>
        <authorList>
            <consortium name="The Broad Institute Genomics Platform"/>
            <person name="Cuomo C."/>
            <person name="de Hoog S."/>
            <person name="Gorbushina A."/>
            <person name="Stielow B."/>
            <person name="Teixiera M."/>
            <person name="Abouelleil A."/>
            <person name="Chapman S.B."/>
            <person name="Priest M."/>
            <person name="Young S.K."/>
            <person name="Wortman J."/>
            <person name="Nusbaum C."/>
            <person name="Birren B."/>
        </authorList>
    </citation>
    <scope>NUCLEOTIDE SEQUENCE [LARGE SCALE GENOMIC DNA]</scope>
    <source>
        <strain evidence="7 8">CBS 650.93</strain>
    </source>
</reference>
<feature type="transmembrane region" description="Helical" evidence="6">
    <location>
        <begin position="125"/>
        <end position="142"/>
    </location>
</feature>
<feature type="transmembrane region" description="Helical" evidence="6">
    <location>
        <begin position="555"/>
        <end position="574"/>
    </location>
</feature>
<evidence type="ECO:0000256" key="1">
    <source>
        <dbReference type="ARBA" id="ARBA00004141"/>
    </source>
</evidence>
<feature type="transmembrane region" description="Helical" evidence="6">
    <location>
        <begin position="347"/>
        <end position="368"/>
    </location>
</feature>
<keyword evidence="2 6" id="KW-0812">Transmembrane</keyword>
<dbReference type="HOGENOM" id="CLU_012970_1_1_1"/>
<evidence type="ECO:0000256" key="6">
    <source>
        <dbReference type="SAM" id="Phobius"/>
    </source>
</evidence>
<dbReference type="VEuPathDB" id="FungiDB:Z518_10557"/>
<dbReference type="PANTHER" id="PTHR23501">
    <property type="entry name" value="MAJOR FACILITATOR SUPERFAMILY"/>
    <property type="match status" value="1"/>
</dbReference>
<dbReference type="EMBL" id="KN847483">
    <property type="protein sequence ID" value="KIX00418.1"/>
    <property type="molecule type" value="Genomic_DNA"/>
</dbReference>
<name>A0A0D2GQ12_9EURO</name>
<evidence type="ECO:0000256" key="2">
    <source>
        <dbReference type="ARBA" id="ARBA00022692"/>
    </source>
</evidence>
<sequence length="615" mass="67422">MNDVKLSPVGHATTTTSQDQPPELHSDAESLHSEPESIQPGVQKAILLKKAWSPISLTIAFTGLLLTTLVLILSDYSQSVYDPYVTSSFKQHSALSAAKVVNNISRICAFPIIAKLSDTFGRAEMFTLSLSISTICFVLYATSQNIGQYFVSGIFDAIGGTGFLIMQQVFVADATNLVNRAFWSTLPETVTNLPAMYVGTIIGENLLTHSTWRWGYGIWAIVTPFAAIPLVVTMFVLQQRARRHGLWVKSLASVANSKDSDPFWKKTFHLIWTELDFLGMFLLTAGLSLLLIPLALTGSFNPDRWKEASFIAMFVLGFVLIGFFVAWDLKFARKPLMPYQIVKDRTVIAGCLIQILDFMGHSLFNVFFSSYLQVAPNYPPGQAVRIDNSLRVAFQIVALLAAVGMKYTKRTQMWVLMGPPCVLIGQGVSIYIVNNGGGQGNEAAFVAARVAIGIGRALLQTGSQVAVQAVVSRQQVAVATGIFQASTTIGGAFGTSIAGAIWRNTLPNKLLDYLPQEDRASAAKIFQSLPTAKSFEPGTPARDAIDQAYRESQQLLGIAATAISAPNLIIMWFMRNIKLDEESEQDKIKVDNVVEKLKRSTSVPEESERRTVEKN</sequence>
<feature type="transmembrane region" description="Helical" evidence="6">
    <location>
        <begin position="149"/>
        <end position="170"/>
    </location>
</feature>
<dbReference type="STRING" id="1442369.A0A0D2GQ12"/>
<evidence type="ECO:0008006" key="9">
    <source>
        <dbReference type="Google" id="ProtNLM"/>
    </source>
</evidence>
<dbReference type="GeneID" id="25298628"/>
<dbReference type="Gene3D" id="1.20.1250.20">
    <property type="entry name" value="MFS general substrate transporter like domains"/>
    <property type="match status" value="2"/>
</dbReference>
<protein>
    <recommendedName>
        <fullName evidence="9">Major facilitator superfamily (MFS) profile domain-containing protein</fullName>
    </recommendedName>
</protein>
<dbReference type="RefSeq" id="XP_013267554.1">
    <property type="nucleotide sequence ID" value="XM_013412100.1"/>
</dbReference>
<feature type="transmembrane region" description="Helical" evidence="6">
    <location>
        <begin position="275"/>
        <end position="296"/>
    </location>
</feature>
<dbReference type="SUPFAM" id="SSF103473">
    <property type="entry name" value="MFS general substrate transporter"/>
    <property type="match status" value="1"/>
</dbReference>
<dbReference type="Proteomes" id="UP000053617">
    <property type="component" value="Unassembled WGS sequence"/>
</dbReference>
<feature type="transmembrane region" description="Helical" evidence="6">
    <location>
        <begin position="216"/>
        <end position="237"/>
    </location>
</feature>
<dbReference type="GO" id="GO:0015343">
    <property type="term" value="F:siderophore-iron transmembrane transporter activity"/>
    <property type="evidence" value="ECO:0007669"/>
    <property type="project" value="TreeGrafter"/>
</dbReference>
<evidence type="ECO:0000256" key="3">
    <source>
        <dbReference type="ARBA" id="ARBA00022989"/>
    </source>
</evidence>
<dbReference type="InterPro" id="IPR036259">
    <property type="entry name" value="MFS_trans_sf"/>
</dbReference>
<evidence type="ECO:0000256" key="5">
    <source>
        <dbReference type="SAM" id="MobiDB-lite"/>
    </source>
</evidence>
<proteinExistence type="predicted"/>
<keyword evidence="8" id="KW-1185">Reference proteome</keyword>